<keyword evidence="2" id="KW-1133">Transmembrane helix</keyword>
<feature type="domain" description="Ig-like" evidence="3">
    <location>
        <begin position="97"/>
        <end position="193"/>
    </location>
</feature>
<keyword evidence="5" id="KW-1185">Reference proteome</keyword>
<dbReference type="SMART" id="SM00409">
    <property type="entry name" value="IG"/>
    <property type="match status" value="3"/>
</dbReference>
<dbReference type="PANTHER" id="PTHR11422">
    <property type="entry name" value="T-CELL SURFACE GLYCOPROTEIN CD4"/>
    <property type="match status" value="1"/>
</dbReference>
<feature type="non-terminal residue" evidence="4">
    <location>
        <position position="1"/>
    </location>
</feature>
<evidence type="ECO:0000256" key="1">
    <source>
        <dbReference type="SAM" id="MobiDB-lite"/>
    </source>
</evidence>
<dbReference type="OrthoDB" id="6159398at2759"/>
<proteinExistence type="predicted"/>
<dbReference type="SMART" id="SM00408">
    <property type="entry name" value="IGc2"/>
    <property type="match status" value="2"/>
</dbReference>
<dbReference type="Proteomes" id="UP000281406">
    <property type="component" value="Unassembled WGS sequence"/>
</dbReference>
<dbReference type="PROSITE" id="PS50835">
    <property type="entry name" value="IG_LIKE"/>
    <property type="match status" value="1"/>
</dbReference>
<comment type="caution">
    <text evidence="4">The sequence shown here is derived from an EMBL/GenBank/DDBJ whole genome shotgun (WGS) entry which is preliminary data.</text>
</comment>
<dbReference type="Gene3D" id="2.60.40.10">
    <property type="entry name" value="Immunoglobulins"/>
    <property type="match status" value="2"/>
</dbReference>
<dbReference type="InterPro" id="IPR003598">
    <property type="entry name" value="Ig_sub2"/>
</dbReference>
<dbReference type="InterPro" id="IPR003599">
    <property type="entry name" value="Ig_sub"/>
</dbReference>
<evidence type="ECO:0000256" key="2">
    <source>
        <dbReference type="SAM" id="Phobius"/>
    </source>
</evidence>
<dbReference type="AlphaFoldDB" id="A0A3N0XIM0"/>
<dbReference type="InterPro" id="IPR036179">
    <property type="entry name" value="Ig-like_dom_sf"/>
</dbReference>
<dbReference type="InterPro" id="IPR013783">
    <property type="entry name" value="Ig-like_fold"/>
</dbReference>
<gene>
    <name evidence="4" type="ORF">DPX16_11377</name>
</gene>
<dbReference type="InterPro" id="IPR007110">
    <property type="entry name" value="Ig-like_dom"/>
</dbReference>
<feature type="compositionally biased region" description="Polar residues" evidence="1">
    <location>
        <begin position="373"/>
        <end position="384"/>
    </location>
</feature>
<keyword evidence="2" id="KW-0472">Membrane</keyword>
<name>A0A3N0XIM0_ANAGA</name>
<accession>A0A3N0XIM0</accession>
<evidence type="ECO:0000259" key="3">
    <source>
        <dbReference type="PROSITE" id="PS50835"/>
    </source>
</evidence>
<evidence type="ECO:0000313" key="5">
    <source>
        <dbReference type="Proteomes" id="UP000281406"/>
    </source>
</evidence>
<organism evidence="4 5">
    <name type="scientific">Anabarilius grahami</name>
    <name type="common">Kanglang fish</name>
    <name type="synonym">Barilius grahami</name>
    <dbReference type="NCBI Taxonomy" id="495550"/>
    <lineage>
        <taxon>Eukaryota</taxon>
        <taxon>Metazoa</taxon>
        <taxon>Chordata</taxon>
        <taxon>Craniata</taxon>
        <taxon>Vertebrata</taxon>
        <taxon>Euteleostomi</taxon>
        <taxon>Actinopterygii</taxon>
        <taxon>Neopterygii</taxon>
        <taxon>Teleostei</taxon>
        <taxon>Ostariophysi</taxon>
        <taxon>Cypriniformes</taxon>
        <taxon>Xenocyprididae</taxon>
        <taxon>Xenocypridinae</taxon>
        <taxon>Xenocypridinae incertae sedis</taxon>
        <taxon>Anabarilius</taxon>
    </lineage>
</organism>
<protein>
    <submittedName>
        <fullName evidence="4">T-cell surface glycoprotein CD4</fullName>
    </submittedName>
</protein>
<feature type="region of interest" description="Disordered" evidence="1">
    <location>
        <begin position="365"/>
        <end position="396"/>
    </location>
</feature>
<feature type="compositionally biased region" description="Basic and acidic residues" evidence="1">
    <location>
        <begin position="387"/>
        <end position="396"/>
    </location>
</feature>
<keyword evidence="2" id="KW-0812">Transmembrane</keyword>
<dbReference type="SUPFAM" id="SSF48726">
    <property type="entry name" value="Immunoglobulin"/>
    <property type="match status" value="2"/>
</dbReference>
<evidence type="ECO:0000313" key="4">
    <source>
        <dbReference type="EMBL" id="ROI36436.1"/>
    </source>
</evidence>
<reference evidence="4 5" key="1">
    <citation type="submission" date="2018-10" db="EMBL/GenBank/DDBJ databases">
        <title>Genome assembly for a Yunnan-Guizhou Plateau 3E fish, Anabarilius grahami (Regan), and its evolutionary and genetic applications.</title>
        <authorList>
            <person name="Jiang W."/>
        </authorList>
    </citation>
    <scope>NUCLEOTIDE SEQUENCE [LARGE SCALE GENOMIC DNA]</scope>
    <source>
        <strain evidence="4">AG-KIZ</strain>
        <tissue evidence="4">Muscle</tissue>
    </source>
</reference>
<dbReference type="PANTHER" id="PTHR11422:SF6">
    <property type="entry name" value="HEMICENTIN-1 ISOFORM X1"/>
    <property type="match status" value="1"/>
</dbReference>
<feature type="transmembrane region" description="Helical" evidence="2">
    <location>
        <begin position="301"/>
        <end position="324"/>
    </location>
</feature>
<dbReference type="EMBL" id="RJVU01072388">
    <property type="protein sequence ID" value="ROI36436.1"/>
    <property type="molecule type" value="Genomic_DNA"/>
</dbReference>
<sequence length="396" mass="43895">LPVGLKVQNFFETLSAKHKTAFKPLCTSCGECDVSDKYGQVGGEVTMDCEVPQNRDVEWKLNDNLIVKINGRRGTKQKGPSHIKDKVSVNGGVLKVPRLETKDSGVYSCSSRKRYTLHVVSVFAKPGPVLVQSSRAELHCDIGENPNTEVQWQSPSNDQIKDKKVIHLKSVTSNDDGQWTCLFKDLKLTLTLTVVGLQTTAVKVPEGENMTLPCSLPRSVSQRVVGGKWTADHLPTAQPSDEGKYVCTVEFEGGVKLTAETNLTVVAKASVKTGGKKVIEKKGKTPAGGGTWKKEVFGLQLWIWIAVGASSVVLIVLIIVIVLVRQRNKRMKKRVKKLRSMRQPLTAKDYCRCRAESEVELVQQERPLPVPRQQRNSRTRTAGLNHTIEKSRAQDY</sequence>